<keyword evidence="3" id="KW-1185">Reference proteome</keyword>
<accession>A0ABQ8IFD4</accession>
<dbReference type="EMBL" id="JAFEMO010000002">
    <property type="protein sequence ID" value="KAH7575340.1"/>
    <property type="molecule type" value="Genomic_DNA"/>
</dbReference>
<feature type="domain" description="RNase H type-1" evidence="1">
    <location>
        <begin position="29"/>
        <end position="82"/>
    </location>
</feature>
<proteinExistence type="predicted"/>
<dbReference type="Pfam" id="PF04450">
    <property type="entry name" value="BSP"/>
    <property type="match status" value="1"/>
</dbReference>
<organism evidence="2 3">
    <name type="scientific">Xanthoceras sorbifolium</name>
    <dbReference type="NCBI Taxonomy" id="99658"/>
    <lineage>
        <taxon>Eukaryota</taxon>
        <taxon>Viridiplantae</taxon>
        <taxon>Streptophyta</taxon>
        <taxon>Embryophyta</taxon>
        <taxon>Tracheophyta</taxon>
        <taxon>Spermatophyta</taxon>
        <taxon>Magnoliopsida</taxon>
        <taxon>eudicotyledons</taxon>
        <taxon>Gunneridae</taxon>
        <taxon>Pentapetalae</taxon>
        <taxon>rosids</taxon>
        <taxon>malvids</taxon>
        <taxon>Sapindales</taxon>
        <taxon>Sapindaceae</taxon>
        <taxon>Xanthoceroideae</taxon>
        <taxon>Xanthoceras</taxon>
    </lineage>
</organism>
<evidence type="ECO:0000313" key="3">
    <source>
        <dbReference type="Proteomes" id="UP000827721"/>
    </source>
</evidence>
<evidence type="ECO:0000259" key="1">
    <source>
        <dbReference type="Pfam" id="PF13456"/>
    </source>
</evidence>
<name>A0ABQ8IFD4_9ROSI</name>
<reference evidence="2 3" key="1">
    <citation type="submission" date="2021-02" db="EMBL/GenBank/DDBJ databases">
        <title>Plant Genome Project.</title>
        <authorList>
            <person name="Zhang R.-G."/>
        </authorList>
    </citation>
    <scope>NUCLEOTIDE SEQUENCE [LARGE SCALE GENOMIC DNA]</scope>
    <source>
        <tissue evidence="2">Leaves</tissue>
    </source>
</reference>
<dbReference type="InterPro" id="IPR002156">
    <property type="entry name" value="RNaseH_domain"/>
</dbReference>
<protein>
    <recommendedName>
        <fullName evidence="1">RNase H type-1 domain-containing protein</fullName>
    </recommendedName>
</protein>
<dbReference type="InterPro" id="IPR007541">
    <property type="entry name" value="Uncharacterised_BSP"/>
</dbReference>
<dbReference type="Pfam" id="PF13456">
    <property type="entry name" value="RVT_3"/>
    <property type="match status" value="1"/>
</dbReference>
<comment type="caution">
    <text evidence="2">The sequence shown here is derived from an EMBL/GenBank/DDBJ whole genome shotgun (WGS) entry which is preliminary data.</text>
</comment>
<gene>
    <name evidence="2" type="ORF">JRO89_XS02G0086200</name>
</gene>
<evidence type="ECO:0000313" key="2">
    <source>
        <dbReference type="EMBL" id="KAH7575340.1"/>
    </source>
</evidence>
<sequence length="164" mass="17824">MIPLNLEKHKVPAELLDPLCSLSPKSTVHASAEHFVSFFSPNIAEAIAILCGVQLAIEAGFSPFCYESDDASIVHLLSSRSNSCLDVGLVSALAESMASTVRYKCVGGSSTHTKKQTSKFNPNCDPRSNPPRYDVTAKFLDYCNSLRNGYVAKLTKKMRSGYSN</sequence>
<dbReference type="Proteomes" id="UP000827721">
    <property type="component" value="Unassembled WGS sequence"/>
</dbReference>